<sequence>MKTVQKLTSFENKLLKNVSKDQLMEFTEEISKEVRLSGSVEESRAFEYARSQLESFGLETELLFSDGYISLPGSASLQVNNKDFDCITHSMAIPVNNLESTIVDIGSGSDEEYQKNYVKGKVVLIDGLATPAGVQKAASYQAVAAVFINAKYTHEMIVSPVWGTPIPENASYLPSIPVVSINYDNGKSIRKQVKEGKNDCRISTEVDTGFRSIPTLVAEIKGNEEPEKYVMLSGHIDSWHYGVMDNGTANAVMLEVARILSKYNGKLKRTLRLAFWSGHSHGRYAGSAWYCDTHWEDLNDNCVLHVNIDSVGAKDSTVLTESNCMRETQGLAKEVIGTLTGEKFEGSRYGRAGDQSFWGTGTPSVFMGLSEQEPSNEPAAAAFGQLFGGGKTGGFGWWWHTTEDTLDKIDPDYLKRDCEIYLTLVYRLLTYSILPINQLEGVIEIEEGLIEWQTKSQDVFNLSVSLDRVDHLKNIVTEFQEVIHNLEYEDSKKISMANETLMELSRILVPLNYVKGNVFDHDFALKQPVIPKLTQLDDLIHSEVNTEEFGFIYNSLIRKRNEVNFALKKAIYVVKEALNNLK</sequence>
<evidence type="ECO:0000259" key="1">
    <source>
        <dbReference type="Pfam" id="PF04389"/>
    </source>
</evidence>
<protein>
    <submittedName>
        <fullName evidence="2">M28 family peptidase</fullName>
    </submittedName>
</protein>
<comment type="caution">
    <text evidence="2">The sequence shown here is derived from an EMBL/GenBank/DDBJ whole genome shotgun (WGS) entry which is preliminary data.</text>
</comment>
<evidence type="ECO:0000313" key="3">
    <source>
        <dbReference type="Proteomes" id="UP001597040"/>
    </source>
</evidence>
<dbReference type="InterPro" id="IPR046450">
    <property type="entry name" value="PA_dom_sf"/>
</dbReference>
<reference evidence="3" key="1">
    <citation type="journal article" date="2019" name="Int. J. Syst. Evol. Microbiol.">
        <title>The Global Catalogue of Microorganisms (GCM) 10K type strain sequencing project: providing services to taxonomists for standard genome sequencing and annotation.</title>
        <authorList>
            <consortium name="The Broad Institute Genomics Platform"/>
            <consortium name="The Broad Institute Genome Sequencing Center for Infectious Disease"/>
            <person name="Wu L."/>
            <person name="Ma J."/>
        </authorList>
    </citation>
    <scope>NUCLEOTIDE SEQUENCE [LARGE SCALE GENOMIC DNA]</scope>
    <source>
        <strain evidence="3">CCUG 56754</strain>
    </source>
</reference>
<name>A0ABW3LJM2_9BACI</name>
<dbReference type="Proteomes" id="UP001597040">
    <property type="component" value="Unassembled WGS sequence"/>
</dbReference>
<evidence type="ECO:0000313" key="2">
    <source>
        <dbReference type="EMBL" id="MFD1037434.1"/>
    </source>
</evidence>
<dbReference type="Pfam" id="PF04389">
    <property type="entry name" value="Peptidase_M28"/>
    <property type="match status" value="1"/>
</dbReference>
<dbReference type="PANTHER" id="PTHR10404">
    <property type="entry name" value="N-ACETYLATED-ALPHA-LINKED ACIDIC DIPEPTIDASE"/>
    <property type="match status" value="1"/>
</dbReference>
<dbReference type="InterPro" id="IPR039373">
    <property type="entry name" value="Peptidase_M28B"/>
</dbReference>
<organism evidence="2 3">
    <name type="scientific">Virgibacillus byunsanensis</name>
    <dbReference type="NCBI Taxonomy" id="570945"/>
    <lineage>
        <taxon>Bacteria</taxon>
        <taxon>Bacillati</taxon>
        <taxon>Bacillota</taxon>
        <taxon>Bacilli</taxon>
        <taxon>Bacillales</taxon>
        <taxon>Bacillaceae</taxon>
        <taxon>Virgibacillus</taxon>
    </lineage>
</organism>
<accession>A0ABW3LJM2</accession>
<proteinExistence type="predicted"/>
<dbReference type="RefSeq" id="WP_390359474.1">
    <property type="nucleotide sequence ID" value="NZ_JBHTKJ010000007.1"/>
</dbReference>
<gene>
    <name evidence="2" type="ORF">ACFQ3N_03205</name>
</gene>
<dbReference type="SUPFAM" id="SSF52025">
    <property type="entry name" value="PA domain"/>
    <property type="match status" value="1"/>
</dbReference>
<dbReference type="SUPFAM" id="SSF53187">
    <property type="entry name" value="Zn-dependent exopeptidases"/>
    <property type="match status" value="1"/>
</dbReference>
<keyword evidence="3" id="KW-1185">Reference proteome</keyword>
<dbReference type="Gene3D" id="3.40.630.10">
    <property type="entry name" value="Zn peptidases"/>
    <property type="match status" value="1"/>
</dbReference>
<feature type="domain" description="Peptidase M28" evidence="1">
    <location>
        <begin position="216"/>
        <end position="419"/>
    </location>
</feature>
<dbReference type="Gene3D" id="3.50.30.30">
    <property type="match status" value="1"/>
</dbReference>
<dbReference type="InterPro" id="IPR007484">
    <property type="entry name" value="Peptidase_M28"/>
</dbReference>
<dbReference type="EMBL" id="JBHTKJ010000007">
    <property type="protein sequence ID" value="MFD1037434.1"/>
    <property type="molecule type" value="Genomic_DNA"/>
</dbReference>
<dbReference type="CDD" id="cd00538">
    <property type="entry name" value="PA"/>
    <property type="match status" value="1"/>
</dbReference>
<dbReference type="PANTHER" id="PTHR10404:SF46">
    <property type="entry name" value="VACUOLAR PROTEIN SORTING-ASSOCIATED PROTEIN 70"/>
    <property type="match status" value="1"/>
</dbReference>